<gene>
    <name evidence="2" type="ORF">Glove_213g97</name>
</gene>
<evidence type="ECO:0000313" key="2">
    <source>
        <dbReference type="EMBL" id="RHZ75513.1"/>
    </source>
</evidence>
<comment type="caution">
    <text evidence="2">The sequence shown here is derived from an EMBL/GenBank/DDBJ whole genome shotgun (WGS) entry which is preliminary data.</text>
</comment>
<sequence length="102" mass="11842">MQKIDDKKRNSKKRKRRESKAYRGALLEDEGSAMVAHIQEGKRIPNDVGYVWYAMSGSQCKRNDTVQCKLFVQKLDEALKDAEQVIYSRIGGQRDISEKEEY</sequence>
<accession>A0A397IRD7</accession>
<feature type="compositionally biased region" description="Basic residues" evidence="1">
    <location>
        <begin position="9"/>
        <end position="18"/>
    </location>
</feature>
<evidence type="ECO:0000256" key="1">
    <source>
        <dbReference type="SAM" id="MobiDB-lite"/>
    </source>
</evidence>
<feature type="region of interest" description="Disordered" evidence="1">
    <location>
        <begin position="1"/>
        <end position="22"/>
    </location>
</feature>
<name>A0A397IRD7_9GLOM</name>
<reference evidence="2 3" key="1">
    <citation type="submission" date="2018-08" db="EMBL/GenBank/DDBJ databases">
        <title>Genome and evolution of the arbuscular mycorrhizal fungus Diversispora epigaea (formerly Glomus versiforme) and its bacterial endosymbionts.</title>
        <authorList>
            <person name="Sun X."/>
            <person name="Fei Z."/>
            <person name="Harrison M."/>
        </authorList>
    </citation>
    <scope>NUCLEOTIDE SEQUENCE [LARGE SCALE GENOMIC DNA]</scope>
    <source>
        <strain evidence="2 3">IT104</strain>
    </source>
</reference>
<proteinExistence type="predicted"/>
<evidence type="ECO:0000313" key="3">
    <source>
        <dbReference type="Proteomes" id="UP000266861"/>
    </source>
</evidence>
<dbReference type="AlphaFoldDB" id="A0A397IRD7"/>
<protein>
    <submittedName>
        <fullName evidence="2">Uncharacterized protein</fullName>
    </submittedName>
</protein>
<dbReference type="Proteomes" id="UP000266861">
    <property type="component" value="Unassembled WGS sequence"/>
</dbReference>
<keyword evidence="3" id="KW-1185">Reference proteome</keyword>
<dbReference type="EMBL" id="PQFF01000198">
    <property type="protein sequence ID" value="RHZ75513.1"/>
    <property type="molecule type" value="Genomic_DNA"/>
</dbReference>
<organism evidence="2 3">
    <name type="scientific">Diversispora epigaea</name>
    <dbReference type="NCBI Taxonomy" id="1348612"/>
    <lineage>
        <taxon>Eukaryota</taxon>
        <taxon>Fungi</taxon>
        <taxon>Fungi incertae sedis</taxon>
        <taxon>Mucoromycota</taxon>
        <taxon>Glomeromycotina</taxon>
        <taxon>Glomeromycetes</taxon>
        <taxon>Diversisporales</taxon>
        <taxon>Diversisporaceae</taxon>
        <taxon>Diversispora</taxon>
    </lineage>
</organism>